<feature type="region of interest" description="Disordered" evidence="1">
    <location>
        <begin position="207"/>
        <end position="249"/>
    </location>
</feature>
<organism evidence="2 3">
    <name type="scientific">Globodera rostochiensis</name>
    <name type="common">Golden nematode worm</name>
    <name type="synonym">Heterodera rostochiensis</name>
    <dbReference type="NCBI Taxonomy" id="31243"/>
    <lineage>
        <taxon>Eukaryota</taxon>
        <taxon>Metazoa</taxon>
        <taxon>Ecdysozoa</taxon>
        <taxon>Nematoda</taxon>
        <taxon>Chromadorea</taxon>
        <taxon>Rhabditida</taxon>
        <taxon>Tylenchina</taxon>
        <taxon>Tylenchomorpha</taxon>
        <taxon>Tylenchoidea</taxon>
        <taxon>Heteroderidae</taxon>
        <taxon>Heteroderinae</taxon>
        <taxon>Globodera</taxon>
    </lineage>
</organism>
<name>A0A914HRN9_GLORO</name>
<evidence type="ECO:0000313" key="3">
    <source>
        <dbReference type="WBParaSite" id="Gr19_v10_g3318.t1"/>
    </source>
</evidence>
<dbReference type="Proteomes" id="UP000887572">
    <property type="component" value="Unplaced"/>
</dbReference>
<reference evidence="3" key="1">
    <citation type="submission" date="2022-11" db="UniProtKB">
        <authorList>
            <consortium name="WormBaseParasite"/>
        </authorList>
    </citation>
    <scope>IDENTIFICATION</scope>
</reference>
<keyword evidence="2" id="KW-1185">Reference proteome</keyword>
<dbReference type="WBParaSite" id="Gr19_v10_g3318.t1">
    <property type="protein sequence ID" value="Gr19_v10_g3318.t1"/>
    <property type="gene ID" value="Gr19_v10_g3318"/>
</dbReference>
<sequence>MSGSALHSVHQMPLLWERSEERAAANAELRQMIEREMVENEHHHHRERLHLQSRKIDTNNIIIISSNNSSSSSSSSIIIIIISSSSLKQHGDVQMPNDPTKFSALSRHADAQMELDESSELIEIDLHTPRTLGRLKKASQGSQAPLISRIWQSLHDAGNTPPHYYNFPLRPTDWMTNVRAGRHLPEVESAYLGGGGRRGRARRQIFDDGLAAADQHGQIGQPEEPEEPGNPGQPGSPGNPGQPVSPGNL</sequence>
<feature type="compositionally biased region" description="Low complexity" evidence="1">
    <location>
        <begin position="239"/>
        <end position="249"/>
    </location>
</feature>
<protein>
    <submittedName>
        <fullName evidence="3">Uncharacterized protein</fullName>
    </submittedName>
</protein>
<evidence type="ECO:0000313" key="2">
    <source>
        <dbReference type="Proteomes" id="UP000887572"/>
    </source>
</evidence>
<proteinExistence type="predicted"/>
<accession>A0A914HRN9</accession>
<dbReference type="AlphaFoldDB" id="A0A914HRN9"/>
<evidence type="ECO:0000256" key="1">
    <source>
        <dbReference type="SAM" id="MobiDB-lite"/>
    </source>
</evidence>